<reference evidence="1 2" key="1">
    <citation type="journal article" date="2023" name="Insect Mol. Biol.">
        <title>Genome sequencing provides insights into the evolution of gene families encoding plant cell wall-degrading enzymes in longhorned beetles.</title>
        <authorList>
            <person name="Shin N.R."/>
            <person name="Okamura Y."/>
            <person name="Kirsch R."/>
            <person name="Pauchet Y."/>
        </authorList>
    </citation>
    <scope>NUCLEOTIDE SEQUENCE [LARGE SCALE GENOMIC DNA]</scope>
    <source>
        <strain evidence="1">EAD_L_NR</strain>
    </source>
</reference>
<protein>
    <submittedName>
        <fullName evidence="1">Uncharacterized protein</fullName>
    </submittedName>
</protein>
<proteinExistence type="predicted"/>
<feature type="non-terminal residue" evidence="1">
    <location>
        <position position="1"/>
    </location>
</feature>
<dbReference type="AlphaFoldDB" id="A0AAV8VMX3"/>
<keyword evidence="2" id="KW-1185">Reference proteome</keyword>
<accession>A0AAV8VMX3</accession>
<comment type="caution">
    <text evidence="1">The sequence shown here is derived from an EMBL/GenBank/DDBJ whole genome shotgun (WGS) entry which is preliminary data.</text>
</comment>
<organism evidence="1 2">
    <name type="scientific">Exocentrus adspersus</name>
    <dbReference type="NCBI Taxonomy" id="1586481"/>
    <lineage>
        <taxon>Eukaryota</taxon>
        <taxon>Metazoa</taxon>
        <taxon>Ecdysozoa</taxon>
        <taxon>Arthropoda</taxon>
        <taxon>Hexapoda</taxon>
        <taxon>Insecta</taxon>
        <taxon>Pterygota</taxon>
        <taxon>Neoptera</taxon>
        <taxon>Endopterygota</taxon>
        <taxon>Coleoptera</taxon>
        <taxon>Polyphaga</taxon>
        <taxon>Cucujiformia</taxon>
        <taxon>Chrysomeloidea</taxon>
        <taxon>Cerambycidae</taxon>
        <taxon>Lamiinae</taxon>
        <taxon>Acanthocinini</taxon>
        <taxon>Exocentrus</taxon>
    </lineage>
</organism>
<name>A0AAV8VMX3_9CUCU</name>
<evidence type="ECO:0000313" key="2">
    <source>
        <dbReference type="Proteomes" id="UP001159042"/>
    </source>
</evidence>
<feature type="non-terminal residue" evidence="1">
    <location>
        <position position="126"/>
    </location>
</feature>
<dbReference type="EMBL" id="JANEYG010000055">
    <property type="protein sequence ID" value="KAJ8915322.1"/>
    <property type="molecule type" value="Genomic_DNA"/>
</dbReference>
<evidence type="ECO:0000313" key="1">
    <source>
        <dbReference type="EMBL" id="KAJ8915322.1"/>
    </source>
</evidence>
<gene>
    <name evidence="1" type="ORF">NQ315_014830</name>
</gene>
<dbReference type="Proteomes" id="UP001159042">
    <property type="component" value="Unassembled WGS sequence"/>
</dbReference>
<sequence>YTYFTELSTKYKSSTLWTYYSILRSTITLHQDINLENYKKLRALLKRKSEGFLPKGRFYNRSITPYARNSLSRTSDNKYLATKLMCQIQRQKFAENLGTVPDNFYKICKTYTVCPKFDPHHWDLGN</sequence>